<evidence type="ECO:0000313" key="1">
    <source>
        <dbReference type="EMBL" id="GBM67517.1"/>
    </source>
</evidence>
<reference evidence="1 2" key="1">
    <citation type="journal article" date="2019" name="Sci. Rep.">
        <title>Orb-weaving spider Araneus ventricosus genome elucidates the spidroin gene catalogue.</title>
        <authorList>
            <person name="Kono N."/>
            <person name="Nakamura H."/>
            <person name="Ohtoshi R."/>
            <person name="Moran D.A.P."/>
            <person name="Shinohara A."/>
            <person name="Yoshida Y."/>
            <person name="Fujiwara M."/>
            <person name="Mori M."/>
            <person name="Tomita M."/>
            <person name="Arakawa K."/>
        </authorList>
    </citation>
    <scope>NUCLEOTIDE SEQUENCE [LARGE SCALE GENOMIC DNA]</scope>
</reference>
<dbReference type="PANTHER" id="PTHR45913">
    <property type="entry name" value="EPM2A-INTERACTING PROTEIN 1"/>
    <property type="match status" value="1"/>
</dbReference>
<comment type="caution">
    <text evidence="1">The sequence shown here is derived from an EMBL/GenBank/DDBJ whole genome shotgun (WGS) entry which is preliminary data.</text>
</comment>
<keyword evidence="2" id="KW-1185">Reference proteome</keyword>
<evidence type="ECO:0000313" key="2">
    <source>
        <dbReference type="Proteomes" id="UP000499080"/>
    </source>
</evidence>
<dbReference type="Proteomes" id="UP000499080">
    <property type="component" value="Unassembled WGS sequence"/>
</dbReference>
<dbReference type="EMBL" id="BGPR01002089">
    <property type="protein sequence ID" value="GBM67517.1"/>
    <property type="molecule type" value="Genomic_DNA"/>
</dbReference>
<name>A0A4Y2HQ38_ARAVE</name>
<gene>
    <name evidence="1" type="primary">ZBED5_153</name>
    <name evidence="1" type="ORF">AVEN_204536_1</name>
</gene>
<dbReference type="OrthoDB" id="7381979at2759"/>
<protein>
    <submittedName>
        <fullName evidence="1">Zinc finger BED domain-containing protein 5</fullName>
    </submittedName>
</protein>
<accession>A0A4Y2HQ38</accession>
<dbReference type="AlphaFoldDB" id="A0A4Y2HQ38"/>
<dbReference type="PANTHER" id="PTHR45913:SF19">
    <property type="entry name" value="LOW QUALITY PROTEIN: ZINC FINGER BED DOMAIN-CONTAINING PROTEIN 5-LIKE"/>
    <property type="match status" value="1"/>
</dbReference>
<organism evidence="1 2">
    <name type="scientific">Araneus ventricosus</name>
    <name type="common">Orbweaver spider</name>
    <name type="synonym">Epeira ventricosa</name>
    <dbReference type="NCBI Taxonomy" id="182803"/>
    <lineage>
        <taxon>Eukaryota</taxon>
        <taxon>Metazoa</taxon>
        <taxon>Ecdysozoa</taxon>
        <taxon>Arthropoda</taxon>
        <taxon>Chelicerata</taxon>
        <taxon>Arachnida</taxon>
        <taxon>Araneae</taxon>
        <taxon>Araneomorphae</taxon>
        <taxon>Entelegynae</taxon>
        <taxon>Araneoidea</taxon>
        <taxon>Araneidae</taxon>
        <taxon>Araneus</taxon>
    </lineage>
</organism>
<sequence length="260" mass="29707">MDRWLENGSLKKTDVVSSNAEIAESKDTAILEPAMQSTSSSVQLQPHLPTLPSSNFGQVVSTKRRKYDTSYLSFGFTSTGKDEAPDAVCLLCNKILANSSLAPIKLRRYALVTKRISATFKSVLDEAVKIINFIKRKLLQSRIFKAMWEDMGTLRTTLLLHTEVRWLTRGKMLVRIFELRMELMAYFIGHKFELSDRLNNMAWLSTLTYLAAIFGKLNELYLAMQGKKVNILQAKDKLVAFSRKIQYWISAVDQNNFKCF</sequence>
<proteinExistence type="predicted"/>